<protein>
    <submittedName>
        <fullName evidence="4">NAD-dependent epimerase/dehydratase</fullName>
    </submittedName>
</protein>
<feature type="domain" description="NAD-dependent epimerase/dehydratase" evidence="3">
    <location>
        <begin position="4"/>
        <end position="222"/>
    </location>
</feature>
<dbReference type="Gene3D" id="3.40.50.720">
    <property type="entry name" value="NAD(P)-binding Rossmann-like Domain"/>
    <property type="match status" value="1"/>
</dbReference>
<accession>A5FW38</accession>
<dbReference type="eggNOG" id="COG0451">
    <property type="taxonomic scope" value="Bacteria"/>
</dbReference>
<organism evidence="4 5">
    <name type="scientific">Acidiphilium cryptum (strain JF-5)</name>
    <dbReference type="NCBI Taxonomy" id="349163"/>
    <lineage>
        <taxon>Bacteria</taxon>
        <taxon>Pseudomonadati</taxon>
        <taxon>Pseudomonadota</taxon>
        <taxon>Alphaproteobacteria</taxon>
        <taxon>Acetobacterales</taxon>
        <taxon>Acidocellaceae</taxon>
        <taxon>Acidiphilium</taxon>
    </lineage>
</organism>
<dbReference type="STRING" id="349163.Acry_0596"/>
<dbReference type="AlphaFoldDB" id="A5FW38"/>
<name>A5FW38_ACICJ</name>
<dbReference type="RefSeq" id="WP_011941633.1">
    <property type="nucleotide sequence ID" value="NC_009484.1"/>
</dbReference>
<dbReference type="KEGG" id="acr:Acry_0596"/>
<sequence length="280" mass="30468">MARILLTGATGFVGRAAAQVLKARGNDLRCVVRTGTVGRLVGLGISDEVVETPDLFAETSEWWSEVAAETDIVLHAAWYAEPGKYLTSGKNVDCLAGTLRIAQGVARAGVGRFVGVGTCFEYDLSPGYLTHMTPLDPTTPYAAAKAAAYLTLREWLPRQGVSFLWARLFYLYGPGEDERRLVSHLHRQLALGKPVELTRGEQVRDFMDVREAARLLVDELESTRIGAVNISSGQGITVRALAESIADIYDRRDLLHFGARPENLTDPPLVVGLRDSGAEA</sequence>
<evidence type="ECO:0000256" key="2">
    <source>
        <dbReference type="ARBA" id="ARBA00007637"/>
    </source>
</evidence>
<evidence type="ECO:0000313" key="5">
    <source>
        <dbReference type="Proteomes" id="UP000000245"/>
    </source>
</evidence>
<reference evidence="4 5" key="1">
    <citation type="submission" date="2007-05" db="EMBL/GenBank/DDBJ databases">
        <title>Complete sequence of chromosome of Acidiphilium cryptum JF-5.</title>
        <authorList>
            <consortium name="US DOE Joint Genome Institute"/>
            <person name="Copeland A."/>
            <person name="Lucas S."/>
            <person name="Lapidus A."/>
            <person name="Barry K."/>
            <person name="Detter J.C."/>
            <person name="Glavina del Rio T."/>
            <person name="Hammon N."/>
            <person name="Israni S."/>
            <person name="Dalin E."/>
            <person name="Tice H."/>
            <person name="Pitluck S."/>
            <person name="Sims D."/>
            <person name="Brettin T."/>
            <person name="Bruce D."/>
            <person name="Han C."/>
            <person name="Schmutz J."/>
            <person name="Larimer F."/>
            <person name="Land M."/>
            <person name="Hauser L."/>
            <person name="Kyrpides N."/>
            <person name="Kim E."/>
            <person name="Magnuson T."/>
            <person name="Richardson P."/>
        </authorList>
    </citation>
    <scope>NUCLEOTIDE SEQUENCE [LARGE SCALE GENOMIC DNA]</scope>
    <source>
        <strain evidence="4 5">JF-5</strain>
    </source>
</reference>
<dbReference type="CDD" id="cd08946">
    <property type="entry name" value="SDR_e"/>
    <property type="match status" value="1"/>
</dbReference>
<evidence type="ECO:0000313" key="4">
    <source>
        <dbReference type="EMBL" id="ABQ29820.1"/>
    </source>
</evidence>
<evidence type="ECO:0000259" key="3">
    <source>
        <dbReference type="Pfam" id="PF01370"/>
    </source>
</evidence>
<dbReference type="EMBL" id="CP000697">
    <property type="protein sequence ID" value="ABQ29820.1"/>
    <property type="molecule type" value="Genomic_DNA"/>
</dbReference>
<dbReference type="HOGENOM" id="CLU_007383_1_6_5"/>
<dbReference type="InterPro" id="IPR001509">
    <property type="entry name" value="Epimerase_deHydtase"/>
</dbReference>
<dbReference type="Pfam" id="PF01370">
    <property type="entry name" value="Epimerase"/>
    <property type="match status" value="1"/>
</dbReference>
<evidence type="ECO:0000256" key="1">
    <source>
        <dbReference type="ARBA" id="ARBA00005125"/>
    </source>
</evidence>
<dbReference type="Proteomes" id="UP000000245">
    <property type="component" value="Chromosome"/>
</dbReference>
<keyword evidence="5" id="KW-1185">Reference proteome</keyword>
<dbReference type="InterPro" id="IPR036291">
    <property type="entry name" value="NAD(P)-bd_dom_sf"/>
</dbReference>
<comment type="pathway">
    <text evidence="1">Bacterial outer membrane biogenesis; LPS O-antigen biosynthesis.</text>
</comment>
<proteinExistence type="inferred from homology"/>
<comment type="similarity">
    <text evidence="2">Belongs to the NAD(P)-dependent epimerase/dehydratase family.</text>
</comment>
<dbReference type="SUPFAM" id="SSF51735">
    <property type="entry name" value="NAD(P)-binding Rossmann-fold domains"/>
    <property type="match status" value="1"/>
</dbReference>
<dbReference type="PANTHER" id="PTHR43000">
    <property type="entry name" value="DTDP-D-GLUCOSE 4,6-DEHYDRATASE-RELATED"/>
    <property type="match status" value="1"/>
</dbReference>
<gene>
    <name evidence="4" type="ordered locus">Acry_0596</name>
</gene>